<keyword evidence="6" id="KW-0675">Receptor</keyword>
<evidence type="ECO:0000256" key="2">
    <source>
        <dbReference type="ARBA" id="ARBA00022475"/>
    </source>
</evidence>
<proteinExistence type="predicted"/>
<evidence type="ECO:0000256" key="8">
    <source>
        <dbReference type="SAM" id="Phobius"/>
    </source>
</evidence>
<dbReference type="EMBL" id="LNIX01000012">
    <property type="protein sequence ID" value="OXA48340.1"/>
    <property type="molecule type" value="Genomic_DNA"/>
</dbReference>
<feature type="transmembrane region" description="Helical" evidence="8">
    <location>
        <begin position="310"/>
        <end position="330"/>
    </location>
</feature>
<feature type="transmembrane region" description="Helical" evidence="8">
    <location>
        <begin position="111"/>
        <end position="136"/>
    </location>
</feature>
<dbReference type="PANTHER" id="PTHR21143">
    <property type="entry name" value="INVERTEBRATE GUSTATORY RECEPTOR"/>
    <property type="match status" value="1"/>
</dbReference>
<protein>
    <recommendedName>
        <fullName evidence="11">Gustatory receptor</fullName>
    </recommendedName>
</protein>
<dbReference type="PANTHER" id="PTHR21143:SF104">
    <property type="entry name" value="GUSTATORY RECEPTOR 8A-RELATED"/>
    <property type="match status" value="1"/>
</dbReference>
<evidence type="ECO:0008006" key="11">
    <source>
        <dbReference type="Google" id="ProtNLM"/>
    </source>
</evidence>
<comment type="caution">
    <text evidence="9">The sequence shown here is derived from an EMBL/GenBank/DDBJ whole genome shotgun (WGS) entry which is preliminary data.</text>
</comment>
<feature type="transmembrane region" description="Helical" evidence="8">
    <location>
        <begin position="198"/>
        <end position="218"/>
    </location>
</feature>
<dbReference type="GO" id="GO:0005886">
    <property type="term" value="C:plasma membrane"/>
    <property type="evidence" value="ECO:0007669"/>
    <property type="project" value="UniProtKB-SubCell"/>
</dbReference>
<organism evidence="9 10">
    <name type="scientific">Folsomia candida</name>
    <name type="common">Springtail</name>
    <dbReference type="NCBI Taxonomy" id="158441"/>
    <lineage>
        <taxon>Eukaryota</taxon>
        <taxon>Metazoa</taxon>
        <taxon>Ecdysozoa</taxon>
        <taxon>Arthropoda</taxon>
        <taxon>Hexapoda</taxon>
        <taxon>Collembola</taxon>
        <taxon>Entomobryomorpha</taxon>
        <taxon>Isotomoidea</taxon>
        <taxon>Isotomidae</taxon>
        <taxon>Proisotominae</taxon>
        <taxon>Folsomia</taxon>
    </lineage>
</organism>
<dbReference type="GO" id="GO:0050909">
    <property type="term" value="P:sensory perception of taste"/>
    <property type="evidence" value="ECO:0007669"/>
    <property type="project" value="InterPro"/>
</dbReference>
<dbReference type="GO" id="GO:0007165">
    <property type="term" value="P:signal transduction"/>
    <property type="evidence" value="ECO:0007669"/>
    <property type="project" value="UniProtKB-KW"/>
</dbReference>
<dbReference type="GO" id="GO:0007635">
    <property type="term" value="P:chemosensory behavior"/>
    <property type="evidence" value="ECO:0007669"/>
    <property type="project" value="TreeGrafter"/>
</dbReference>
<keyword evidence="7" id="KW-0807">Transducer</keyword>
<feature type="transmembrane region" description="Helical" evidence="8">
    <location>
        <begin position="171"/>
        <end position="192"/>
    </location>
</feature>
<evidence type="ECO:0000256" key="7">
    <source>
        <dbReference type="ARBA" id="ARBA00023224"/>
    </source>
</evidence>
<dbReference type="Pfam" id="PF08395">
    <property type="entry name" value="7tm_7"/>
    <property type="match status" value="1"/>
</dbReference>
<dbReference type="GO" id="GO:0043025">
    <property type="term" value="C:neuronal cell body"/>
    <property type="evidence" value="ECO:0007669"/>
    <property type="project" value="TreeGrafter"/>
</dbReference>
<sequence length="461" mass="52879">MTYKILPIPIPPPTKGFTQQLAPFLKFAKFFGRCPLDFEVISKKSQIKYRLNVCSISFYASLILALLLNTALLVALVKYDNVFHNNLFSGGGIWPPSNPSDEYFRGRVSQLVYTLANTMLPLSCIFVFIDYFLAFFKASELANWLNNWNIIEDEMKQIGDQKDVKQDKFRYYFILVFAFAPCMLFGTLETVWQIDFDYPIHSLLSIIYGYLPYISYAIEDSKALLMLKCLQLGFQRVKTDIDEHLIDGRGLLPIRKIHQVLIKLRAQCDKCGDYLATQQLLSILLTMYFMALSFFTFVTVLGNSRDTEGAWNMITFSLAWPFFGISRLSAKVWMSEGITKEEKEIAAILKTEELKEKNSECLGINAYLKELSKVCKLLSHHPTEISLKNYVKLNNALILGVFQQVFTIFIILMQFRMEITHHQLNDSQLPILPRGTTPPSAQQETLITRAGIIIGFLRVYA</sequence>
<evidence type="ECO:0000313" key="10">
    <source>
        <dbReference type="Proteomes" id="UP000198287"/>
    </source>
</evidence>
<dbReference type="GO" id="GO:0030424">
    <property type="term" value="C:axon"/>
    <property type="evidence" value="ECO:0007669"/>
    <property type="project" value="TreeGrafter"/>
</dbReference>
<keyword evidence="3 8" id="KW-0812">Transmembrane</keyword>
<dbReference type="GO" id="GO:0008049">
    <property type="term" value="P:male courtship behavior"/>
    <property type="evidence" value="ECO:0007669"/>
    <property type="project" value="TreeGrafter"/>
</dbReference>
<dbReference type="AlphaFoldDB" id="A0A226DTE7"/>
<keyword evidence="2" id="KW-1003">Cell membrane</keyword>
<feature type="transmembrane region" description="Helical" evidence="8">
    <location>
        <begin position="53"/>
        <end position="77"/>
    </location>
</feature>
<evidence type="ECO:0000256" key="5">
    <source>
        <dbReference type="ARBA" id="ARBA00023136"/>
    </source>
</evidence>
<evidence type="ECO:0000256" key="1">
    <source>
        <dbReference type="ARBA" id="ARBA00004651"/>
    </source>
</evidence>
<keyword evidence="10" id="KW-1185">Reference proteome</keyword>
<feature type="transmembrane region" description="Helical" evidence="8">
    <location>
        <begin position="280"/>
        <end position="298"/>
    </location>
</feature>
<dbReference type="Proteomes" id="UP000198287">
    <property type="component" value="Unassembled WGS sequence"/>
</dbReference>
<name>A0A226DTE7_FOLCA</name>
<evidence type="ECO:0000313" key="9">
    <source>
        <dbReference type="EMBL" id="OXA48340.1"/>
    </source>
</evidence>
<evidence type="ECO:0000256" key="6">
    <source>
        <dbReference type="ARBA" id="ARBA00023170"/>
    </source>
</evidence>
<keyword evidence="4 8" id="KW-1133">Transmembrane helix</keyword>
<reference evidence="9 10" key="1">
    <citation type="submission" date="2015-12" db="EMBL/GenBank/DDBJ databases">
        <title>The genome of Folsomia candida.</title>
        <authorList>
            <person name="Faddeeva A."/>
            <person name="Derks M.F."/>
            <person name="Anvar Y."/>
            <person name="Smit S."/>
            <person name="Van Straalen N."/>
            <person name="Roelofs D."/>
        </authorList>
    </citation>
    <scope>NUCLEOTIDE SEQUENCE [LARGE SCALE GENOMIC DNA]</scope>
    <source>
        <strain evidence="9 10">VU population</strain>
        <tissue evidence="9">Whole body</tissue>
    </source>
</reference>
<feature type="transmembrane region" description="Helical" evidence="8">
    <location>
        <begin position="396"/>
        <end position="415"/>
    </location>
</feature>
<evidence type="ECO:0000256" key="4">
    <source>
        <dbReference type="ARBA" id="ARBA00022989"/>
    </source>
</evidence>
<evidence type="ECO:0000256" key="3">
    <source>
        <dbReference type="ARBA" id="ARBA00022692"/>
    </source>
</evidence>
<keyword evidence="5 8" id="KW-0472">Membrane</keyword>
<gene>
    <name evidence="9" type="ORF">Fcan01_17354</name>
</gene>
<dbReference type="OrthoDB" id="8297840at2759"/>
<dbReference type="InterPro" id="IPR013604">
    <property type="entry name" value="7TM_chemorcpt"/>
</dbReference>
<dbReference type="GO" id="GO:0030425">
    <property type="term" value="C:dendrite"/>
    <property type="evidence" value="ECO:0007669"/>
    <property type="project" value="TreeGrafter"/>
</dbReference>
<accession>A0A226DTE7</accession>
<comment type="subcellular location">
    <subcellularLocation>
        <location evidence="1">Cell membrane</location>
        <topology evidence="1">Multi-pass membrane protein</topology>
    </subcellularLocation>
</comment>